<dbReference type="OrthoDB" id="6513042at2759"/>
<keyword evidence="7" id="KW-0067">ATP-binding</keyword>
<dbReference type="Proteomes" id="UP000807306">
    <property type="component" value="Unassembled WGS sequence"/>
</dbReference>
<gene>
    <name evidence="9" type="ORF">CPB83DRAFT_907611</name>
</gene>
<evidence type="ECO:0000256" key="2">
    <source>
        <dbReference type="ARBA" id="ARBA00005601"/>
    </source>
</evidence>
<organism evidence="9 10">
    <name type="scientific">Crepidotus variabilis</name>
    <dbReference type="NCBI Taxonomy" id="179855"/>
    <lineage>
        <taxon>Eukaryota</taxon>
        <taxon>Fungi</taxon>
        <taxon>Dikarya</taxon>
        <taxon>Basidiomycota</taxon>
        <taxon>Agaricomycotina</taxon>
        <taxon>Agaricomycetes</taxon>
        <taxon>Agaricomycetidae</taxon>
        <taxon>Agaricales</taxon>
        <taxon>Agaricineae</taxon>
        <taxon>Crepidotaceae</taxon>
        <taxon>Crepidotus</taxon>
    </lineage>
</organism>
<dbReference type="AlphaFoldDB" id="A0A9P6JNH5"/>
<dbReference type="GO" id="GO:0005524">
    <property type="term" value="F:ATP binding"/>
    <property type="evidence" value="ECO:0007669"/>
    <property type="project" value="UniProtKB-KW"/>
</dbReference>
<dbReference type="Pfam" id="PF21634">
    <property type="entry name" value="MOV-10_beta-barrel"/>
    <property type="match status" value="1"/>
</dbReference>
<evidence type="ECO:0000313" key="10">
    <source>
        <dbReference type="Proteomes" id="UP000807306"/>
    </source>
</evidence>
<comment type="subcellular location">
    <subcellularLocation>
        <location evidence="1">Cytoplasm</location>
    </subcellularLocation>
</comment>
<proteinExistence type="inferred from homology"/>
<dbReference type="SUPFAM" id="SSF52540">
    <property type="entry name" value="P-loop containing nucleoside triphosphate hydrolases"/>
    <property type="match status" value="1"/>
</dbReference>
<dbReference type="GO" id="GO:0005737">
    <property type="term" value="C:cytoplasm"/>
    <property type="evidence" value="ECO:0007669"/>
    <property type="project" value="UniProtKB-SubCell"/>
</dbReference>
<reference evidence="9" key="1">
    <citation type="submission" date="2020-11" db="EMBL/GenBank/DDBJ databases">
        <authorList>
            <consortium name="DOE Joint Genome Institute"/>
            <person name="Ahrendt S."/>
            <person name="Riley R."/>
            <person name="Andreopoulos W."/>
            <person name="Labutti K."/>
            <person name="Pangilinan J."/>
            <person name="Ruiz-Duenas F.J."/>
            <person name="Barrasa J.M."/>
            <person name="Sanchez-Garcia M."/>
            <person name="Camarero S."/>
            <person name="Miyauchi S."/>
            <person name="Serrano A."/>
            <person name="Linde D."/>
            <person name="Babiker R."/>
            <person name="Drula E."/>
            <person name="Ayuso-Fernandez I."/>
            <person name="Pacheco R."/>
            <person name="Padilla G."/>
            <person name="Ferreira P."/>
            <person name="Barriuso J."/>
            <person name="Kellner H."/>
            <person name="Castanera R."/>
            <person name="Alfaro M."/>
            <person name="Ramirez L."/>
            <person name="Pisabarro A.G."/>
            <person name="Kuo A."/>
            <person name="Tritt A."/>
            <person name="Lipzen A."/>
            <person name="He G."/>
            <person name="Yan M."/>
            <person name="Ng V."/>
            <person name="Cullen D."/>
            <person name="Martin F."/>
            <person name="Rosso M.-N."/>
            <person name="Henrissat B."/>
            <person name="Hibbett D."/>
            <person name="Martinez A.T."/>
            <person name="Grigoriev I.V."/>
        </authorList>
    </citation>
    <scope>NUCLEOTIDE SEQUENCE</scope>
    <source>
        <strain evidence="9">CBS 506.95</strain>
    </source>
</reference>
<name>A0A9P6JNH5_9AGAR</name>
<keyword evidence="3" id="KW-0963">Cytoplasm</keyword>
<accession>A0A9P6JNH5</accession>
<dbReference type="InterPro" id="IPR027417">
    <property type="entry name" value="P-loop_NTPase"/>
</dbReference>
<feature type="domain" description="C2H2-type" evidence="8">
    <location>
        <begin position="15"/>
        <end position="37"/>
    </location>
</feature>
<dbReference type="GO" id="GO:0004386">
    <property type="term" value="F:helicase activity"/>
    <property type="evidence" value="ECO:0007669"/>
    <property type="project" value="UniProtKB-KW"/>
</dbReference>
<evidence type="ECO:0000256" key="3">
    <source>
        <dbReference type="ARBA" id="ARBA00022490"/>
    </source>
</evidence>
<dbReference type="InterPro" id="IPR013087">
    <property type="entry name" value="Znf_C2H2_type"/>
</dbReference>
<comment type="caution">
    <text evidence="9">The sequence shown here is derived from an EMBL/GenBank/DDBJ whole genome shotgun (WGS) entry which is preliminary data.</text>
</comment>
<keyword evidence="6" id="KW-0347">Helicase</keyword>
<keyword evidence="4" id="KW-0547">Nucleotide-binding</keyword>
<dbReference type="GO" id="GO:0016787">
    <property type="term" value="F:hydrolase activity"/>
    <property type="evidence" value="ECO:0007669"/>
    <property type="project" value="UniProtKB-KW"/>
</dbReference>
<evidence type="ECO:0000256" key="6">
    <source>
        <dbReference type="ARBA" id="ARBA00022806"/>
    </source>
</evidence>
<keyword evidence="5" id="KW-0378">Hydrolase</keyword>
<dbReference type="InterPro" id="IPR049080">
    <property type="entry name" value="MOV-10-like_beta-barrel"/>
</dbReference>
<evidence type="ECO:0000256" key="1">
    <source>
        <dbReference type="ARBA" id="ARBA00004496"/>
    </source>
</evidence>
<dbReference type="InterPro" id="IPR041677">
    <property type="entry name" value="DNA2/NAM7_AAA_11"/>
</dbReference>
<dbReference type="PROSITE" id="PS00028">
    <property type="entry name" value="ZINC_FINGER_C2H2_1"/>
    <property type="match status" value="1"/>
</dbReference>
<evidence type="ECO:0000256" key="4">
    <source>
        <dbReference type="ARBA" id="ARBA00022741"/>
    </source>
</evidence>
<dbReference type="Pfam" id="PF13086">
    <property type="entry name" value="AAA_11"/>
    <property type="match status" value="1"/>
</dbReference>
<protein>
    <recommendedName>
        <fullName evidence="8">C2H2-type domain-containing protein</fullName>
    </recommendedName>
</protein>
<dbReference type="EMBL" id="MU157861">
    <property type="protein sequence ID" value="KAF9527402.1"/>
    <property type="molecule type" value="Genomic_DNA"/>
</dbReference>
<sequence length="645" mass="71229">MTDQHQNTSTVLHLCKPCGIGLQSRQTLHAHLQTRRHVARISGRFGVGFCVACAVNVTGGTEGWTEHIGGGNHTRRVVNQGVQHPLEPEQARDLNGEIYCTACQVMIPGDKWSKHEQKEQHMLYKAYLKYQAALIEATEGRHGITIQGDFDFGFLDPVVVRSNPSSFPTLSATIHALDAEPKSRLVRIQLKSMVDQTGGVWLPNVTRFSVAVTEPNWVMTPLSSTGPLSLTITFKAKDIGRYVDTIEFIFETGALLKRWVITREVTAIIGAAQDHEAVKPTAPFVPSARAVKKRVLEVVEGVKPPSLNAIPYVKGLPKATIPPKLALLLSNGEFTSRLVDEIRLLLPSALAPGGRDLAQYDISRAALQREGRFYFLNVPGLAERRPSVLIGDQMLVQDTREPGGRWYEGHVHIVRRDAVGLCFHDSFGRTYSVDKRYDVQFKLNLIPQRRQHQALGSHLEQIRILFPQARLILPPTENLATLNLQYLNPFIESNYPQVQAVTSIVTAAAGSPPFIVFGPPGTGKTVTIVEGIRQLLNKEPSTKILAYAPSNSAADLIALRLAKSNENLSGLDNNNLFRFYAPSRSNEQVPQELGDFLYISSEGHFSVPSMEKMLGFRVVVTTCVSASVAHGIGMPQGHFSHMERT</sequence>
<keyword evidence="10" id="KW-1185">Reference proteome</keyword>
<evidence type="ECO:0000313" key="9">
    <source>
        <dbReference type="EMBL" id="KAF9527402.1"/>
    </source>
</evidence>
<dbReference type="PANTHER" id="PTHR45418">
    <property type="entry name" value="CANCER/TESTIS ANTIGEN 55"/>
    <property type="match status" value="1"/>
</dbReference>
<comment type="similarity">
    <text evidence="2">Belongs to the DNA2/NAM7 helicase family. SDE3 subfamily.</text>
</comment>
<evidence type="ECO:0000256" key="7">
    <source>
        <dbReference type="ARBA" id="ARBA00022840"/>
    </source>
</evidence>
<dbReference type="PANTHER" id="PTHR45418:SF1">
    <property type="entry name" value="CANCER_TESTIS ANTIGEN 55"/>
    <property type="match status" value="1"/>
</dbReference>
<evidence type="ECO:0000259" key="8">
    <source>
        <dbReference type="PROSITE" id="PS00028"/>
    </source>
</evidence>
<dbReference type="Gene3D" id="3.40.50.300">
    <property type="entry name" value="P-loop containing nucleotide triphosphate hydrolases"/>
    <property type="match status" value="1"/>
</dbReference>
<evidence type="ECO:0000256" key="5">
    <source>
        <dbReference type="ARBA" id="ARBA00022801"/>
    </source>
</evidence>